<dbReference type="InterPro" id="IPR020449">
    <property type="entry name" value="Tscrpt_reg_AraC-type_HTH"/>
</dbReference>
<keyword evidence="3" id="KW-0804">Transcription</keyword>
<evidence type="ECO:0000256" key="1">
    <source>
        <dbReference type="ARBA" id="ARBA00023015"/>
    </source>
</evidence>
<dbReference type="InterPro" id="IPR050204">
    <property type="entry name" value="AraC_XylS_family_regulators"/>
</dbReference>
<dbReference type="InterPro" id="IPR009057">
    <property type="entry name" value="Homeodomain-like_sf"/>
</dbReference>
<keyword evidence="2" id="KW-0238">DNA-binding</keyword>
<reference evidence="6" key="1">
    <citation type="journal article" date="2019" name="Int. J. Syst. Evol. Microbiol.">
        <title>The Global Catalogue of Microorganisms (GCM) 10K type strain sequencing project: providing services to taxonomists for standard genome sequencing and annotation.</title>
        <authorList>
            <consortium name="The Broad Institute Genomics Platform"/>
            <consortium name="The Broad Institute Genome Sequencing Center for Infectious Disease"/>
            <person name="Wu L."/>
            <person name="Ma J."/>
        </authorList>
    </citation>
    <scope>NUCLEOTIDE SEQUENCE [LARGE SCALE GENOMIC DNA]</scope>
    <source>
        <strain evidence="6">CECT 7806</strain>
    </source>
</reference>
<evidence type="ECO:0000313" key="5">
    <source>
        <dbReference type="EMBL" id="MDN3572883.1"/>
    </source>
</evidence>
<dbReference type="InterPro" id="IPR018062">
    <property type="entry name" value="HTH_AraC-typ_CS"/>
</dbReference>
<dbReference type="InterPro" id="IPR035418">
    <property type="entry name" value="AraC-bd_2"/>
</dbReference>
<evidence type="ECO:0000256" key="2">
    <source>
        <dbReference type="ARBA" id="ARBA00023125"/>
    </source>
</evidence>
<organism evidence="5 6">
    <name type="scientific">Methylobacterium longum</name>
    <dbReference type="NCBI Taxonomy" id="767694"/>
    <lineage>
        <taxon>Bacteria</taxon>
        <taxon>Pseudomonadati</taxon>
        <taxon>Pseudomonadota</taxon>
        <taxon>Alphaproteobacteria</taxon>
        <taxon>Hyphomicrobiales</taxon>
        <taxon>Methylobacteriaceae</taxon>
        <taxon>Methylobacterium</taxon>
    </lineage>
</organism>
<dbReference type="RefSeq" id="WP_238285765.1">
    <property type="nucleotide sequence ID" value="NZ_BPQS01000004.1"/>
</dbReference>
<dbReference type="Pfam" id="PF14525">
    <property type="entry name" value="AraC_binding_2"/>
    <property type="match status" value="1"/>
</dbReference>
<name>A0ABT8ASR0_9HYPH</name>
<proteinExistence type="predicted"/>
<dbReference type="SMART" id="SM00342">
    <property type="entry name" value="HTH_ARAC"/>
    <property type="match status" value="1"/>
</dbReference>
<dbReference type="EMBL" id="JAUFPT010000062">
    <property type="protein sequence ID" value="MDN3572883.1"/>
    <property type="molecule type" value="Genomic_DNA"/>
</dbReference>
<dbReference type="Gene3D" id="1.10.10.60">
    <property type="entry name" value="Homeodomain-like"/>
    <property type="match status" value="1"/>
</dbReference>
<evidence type="ECO:0000259" key="4">
    <source>
        <dbReference type="PROSITE" id="PS01124"/>
    </source>
</evidence>
<dbReference type="SUPFAM" id="SSF46689">
    <property type="entry name" value="Homeodomain-like"/>
    <property type="match status" value="1"/>
</dbReference>
<accession>A0ABT8ASR0</accession>
<protein>
    <submittedName>
        <fullName evidence="5">Helix-turn-helix domain-containing protein</fullName>
    </submittedName>
</protein>
<dbReference type="PROSITE" id="PS00041">
    <property type="entry name" value="HTH_ARAC_FAMILY_1"/>
    <property type="match status" value="1"/>
</dbReference>
<dbReference type="PROSITE" id="PS01124">
    <property type="entry name" value="HTH_ARAC_FAMILY_2"/>
    <property type="match status" value="1"/>
</dbReference>
<keyword evidence="1" id="KW-0805">Transcription regulation</keyword>
<dbReference type="Pfam" id="PF12833">
    <property type="entry name" value="HTH_18"/>
    <property type="match status" value="1"/>
</dbReference>
<evidence type="ECO:0000313" key="6">
    <source>
        <dbReference type="Proteomes" id="UP001244297"/>
    </source>
</evidence>
<dbReference type="InterPro" id="IPR018060">
    <property type="entry name" value="HTH_AraC"/>
</dbReference>
<gene>
    <name evidence="5" type="ORF">QWZ18_19915</name>
</gene>
<dbReference type="PANTHER" id="PTHR46796:SF6">
    <property type="entry name" value="ARAC SUBFAMILY"/>
    <property type="match status" value="1"/>
</dbReference>
<keyword evidence="6" id="KW-1185">Reference proteome</keyword>
<dbReference type="PRINTS" id="PR00032">
    <property type="entry name" value="HTHARAC"/>
</dbReference>
<feature type="domain" description="HTH araC/xylS-type" evidence="4">
    <location>
        <begin position="212"/>
        <end position="313"/>
    </location>
</feature>
<comment type="caution">
    <text evidence="5">The sequence shown here is derived from an EMBL/GenBank/DDBJ whole genome shotgun (WGS) entry which is preliminary data.</text>
</comment>
<sequence>MHTLFTTAGLHPRNSFTLWRETLFDQCEPIEQQRLDDSPFAARLEIAEIGPLVISRIAQRSVRSEATPTTLRRRRSEGMVCVAFVIAGGTTSLQDDRCSVQGPGDIVVLDQRPGVVASDADSQYLFFELPRSRLESVLGPTRLYTALTLEADAGSTFLAQTFFRDLIGVRDRLDAEAAARMAEIGTDLIVASFADRLAREVPRTVHGSATVQRAKAFVEANLADPSLDPPQLAAAVGVSLRRLQELFHERGRHISEYIWDRRLTVAAERLADPDGFAVPIGVVAYECGFTTQAHFSRRFKARHGLNPRDYRSAAVLADRSGRGSASGLGAA</sequence>
<dbReference type="PANTHER" id="PTHR46796">
    <property type="entry name" value="HTH-TYPE TRANSCRIPTIONAL ACTIVATOR RHAS-RELATED"/>
    <property type="match status" value="1"/>
</dbReference>
<evidence type="ECO:0000256" key="3">
    <source>
        <dbReference type="ARBA" id="ARBA00023163"/>
    </source>
</evidence>
<dbReference type="Proteomes" id="UP001244297">
    <property type="component" value="Unassembled WGS sequence"/>
</dbReference>